<accession>A0A921HZ84</accession>
<dbReference type="EMBL" id="DYVX01000097">
    <property type="protein sequence ID" value="HJF93089.1"/>
    <property type="molecule type" value="Genomic_DNA"/>
</dbReference>
<evidence type="ECO:0000313" key="5">
    <source>
        <dbReference type="Proteomes" id="UP000766986"/>
    </source>
</evidence>
<name>A0A921HZ84_9BACT</name>
<reference evidence="3" key="1">
    <citation type="submission" date="2020-08" db="EMBL/GenBank/DDBJ databases">
        <authorList>
            <person name="Cejkova D."/>
            <person name="Kubasova T."/>
            <person name="Jahodarova E."/>
            <person name="Rychlik I."/>
        </authorList>
    </citation>
    <scope>NUCLEOTIDE SEQUENCE</scope>
    <source>
        <strain evidence="3">An772</strain>
    </source>
</reference>
<comment type="caution">
    <text evidence="2">The sequence shown here is derived from an EMBL/GenBank/DDBJ whole genome shotgun (WGS) entry which is preliminary data.</text>
</comment>
<dbReference type="InterPro" id="IPR032185">
    <property type="entry name" value="DUF5017"/>
</dbReference>
<feature type="domain" description="DUF5017" evidence="1">
    <location>
        <begin position="19"/>
        <end position="207"/>
    </location>
</feature>
<keyword evidence="5" id="KW-1185">Reference proteome</keyword>
<reference evidence="2" key="2">
    <citation type="journal article" date="2021" name="PeerJ">
        <title>Extensive microbial diversity within the chicken gut microbiome revealed by metagenomics and culture.</title>
        <authorList>
            <person name="Gilroy R."/>
            <person name="Ravi A."/>
            <person name="Getino M."/>
            <person name="Pursley I."/>
            <person name="Horton D.L."/>
            <person name="Alikhan N.F."/>
            <person name="Baker D."/>
            <person name="Gharbi K."/>
            <person name="Hall N."/>
            <person name="Watson M."/>
            <person name="Adriaenssens E.M."/>
            <person name="Foster-Nyarko E."/>
            <person name="Jarju S."/>
            <person name="Secka A."/>
            <person name="Antonio M."/>
            <person name="Oren A."/>
            <person name="Chaudhuri R.R."/>
            <person name="La Ragione R."/>
            <person name="Hildebrand F."/>
            <person name="Pallen M.J."/>
        </authorList>
    </citation>
    <scope>NUCLEOTIDE SEQUENCE</scope>
    <source>
        <strain evidence="2">CHK55-1828</strain>
    </source>
</reference>
<dbReference type="AlphaFoldDB" id="A0A921HZ84"/>
<evidence type="ECO:0000313" key="2">
    <source>
        <dbReference type="EMBL" id="HJF93089.1"/>
    </source>
</evidence>
<reference evidence="2" key="4">
    <citation type="submission" date="2021-09" db="EMBL/GenBank/DDBJ databases">
        <authorList>
            <person name="Gilroy R."/>
        </authorList>
    </citation>
    <scope>NUCLEOTIDE SEQUENCE</scope>
    <source>
        <strain evidence="2">CHK55-1828</strain>
    </source>
</reference>
<dbReference type="Pfam" id="PF16409">
    <property type="entry name" value="DUF5017"/>
    <property type="match status" value="1"/>
</dbReference>
<dbReference type="EMBL" id="JACLYZ010000004">
    <property type="protein sequence ID" value="MBM6734161.1"/>
    <property type="molecule type" value="Genomic_DNA"/>
</dbReference>
<organism evidence="2 4">
    <name type="scientific">Mediterranea massiliensis</name>
    <dbReference type="NCBI Taxonomy" id="1841865"/>
    <lineage>
        <taxon>Bacteria</taxon>
        <taxon>Pseudomonadati</taxon>
        <taxon>Bacteroidota</taxon>
        <taxon>Bacteroidia</taxon>
        <taxon>Bacteroidales</taxon>
        <taxon>Bacteroidaceae</taxon>
        <taxon>Mediterranea</taxon>
    </lineage>
</organism>
<protein>
    <submittedName>
        <fullName evidence="2">DUF5017 domain-containing protein</fullName>
    </submittedName>
</protein>
<evidence type="ECO:0000259" key="1">
    <source>
        <dbReference type="Pfam" id="PF16409"/>
    </source>
</evidence>
<dbReference type="RefSeq" id="WP_205094696.1">
    <property type="nucleotide sequence ID" value="NZ_CALUIP010000003.1"/>
</dbReference>
<gene>
    <name evidence="3" type="ORF">H7U35_02805</name>
    <name evidence="2" type="ORF">K8W02_12015</name>
</gene>
<sequence length="336" mass="37100">MKLNKLLILTAITGLAFTSCENEMKQDPELDVVATGDGVNYDGQTITVQKGTPITFQLGGENDFLTFFSGEAGSKYEYKDRAQVATDQIESSKLTLDIKTEYGKLDMIDFKVLISKTFEGLNKSNFEADSILVEQHDGWQTLLSTADLPNPTSTKSYELDMLPYLGERVALAFVYKGVDNSQTQPKVYIQNLQIVNQMTDGTSSSLAASSLGFTPLNMMYKHNLSDQKSMTSNRPYGTVSNNTSGIWNLSNISSFFIHSSGGGSPLKYSWLTSNLFMVNACTPDAGTPLKNISQSLDSYTYTYTEAGTYTATFVATNGNYDQQKRITREFTVKVTE</sequence>
<reference evidence="3 5" key="3">
    <citation type="journal article" date="2021" name="Sci. Rep.">
        <title>The distribution of antibiotic resistance genes in chicken gut microbiota commensals.</title>
        <authorList>
            <person name="Juricova H."/>
            <person name="Matiasovicova J."/>
            <person name="Kubasova T."/>
            <person name="Cejkova D."/>
            <person name="Rychlik I."/>
        </authorList>
    </citation>
    <scope>NUCLEOTIDE SEQUENCE [LARGE SCALE GENOMIC DNA]</scope>
    <source>
        <strain evidence="3 5">An772</strain>
    </source>
</reference>
<dbReference type="PROSITE" id="PS51257">
    <property type="entry name" value="PROKAR_LIPOPROTEIN"/>
    <property type="match status" value="1"/>
</dbReference>
<dbReference type="Proteomes" id="UP000717835">
    <property type="component" value="Unassembled WGS sequence"/>
</dbReference>
<proteinExistence type="predicted"/>
<evidence type="ECO:0000313" key="3">
    <source>
        <dbReference type="EMBL" id="MBM6734161.1"/>
    </source>
</evidence>
<evidence type="ECO:0000313" key="4">
    <source>
        <dbReference type="Proteomes" id="UP000717835"/>
    </source>
</evidence>
<dbReference type="Proteomes" id="UP000766986">
    <property type="component" value="Unassembled WGS sequence"/>
</dbReference>